<name>A0A7J6MPN8_PERCH</name>
<evidence type="ECO:0008006" key="4">
    <source>
        <dbReference type="Google" id="ProtNLM"/>
    </source>
</evidence>
<evidence type="ECO:0000313" key="3">
    <source>
        <dbReference type="Proteomes" id="UP000591131"/>
    </source>
</evidence>
<organism evidence="2 3">
    <name type="scientific">Perkinsus chesapeaki</name>
    <name type="common">Clam parasite</name>
    <name type="synonym">Perkinsus andrewsi</name>
    <dbReference type="NCBI Taxonomy" id="330153"/>
    <lineage>
        <taxon>Eukaryota</taxon>
        <taxon>Sar</taxon>
        <taxon>Alveolata</taxon>
        <taxon>Perkinsozoa</taxon>
        <taxon>Perkinsea</taxon>
        <taxon>Perkinsida</taxon>
        <taxon>Perkinsidae</taxon>
        <taxon>Perkinsus</taxon>
    </lineage>
</organism>
<dbReference type="OrthoDB" id="444492at2759"/>
<comment type="caution">
    <text evidence="2">The sequence shown here is derived from an EMBL/GenBank/DDBJ whole genome shotgun (WGS) entry which is preliminary data.</text>
</comment>
<dbReference type="AlphaFoldDB" id="A0A7J6MPN8"/>
<dbReference type="Pfam" id="PF10262">
    <property type="entry name" value="Rdx"/>
    <property type="match status" value="1"/>
</dbReference>
<accession>A0A7J6MPN8</accession>
<keyword evidence="1" id="KW-0676">Redox-active center</keyword>
<dbReference type="EMBL" id="JAAPAO010000082">
    <property type="protein sequence ID" value="KAF4673474.1"/>
    <property type="molecule type" value="Genomic_DNA"/>
</dbReference>
<proteinExistence type="predicted"/>
<protein>
    <recommendedName>
        <fullName evidence="4">Selenoprotein W</fullName>
    </recommendedName>
</protein>
<evidence type="ECO:0000256" key="1">
    <source>
        <dbReference type="ARBA" id="ARBA00023284"/>
    </source>
</evidence>
<keyword evidence="3" id="KW-1185">Reference proteome</keyword>
<sequence>MLREKLADKQGSVEFIPKKDAGVTGNFEVTVDGAVVHSKQKGDGFLHSNPASFDKVASAILKALDA</sequence>
<dbReference type="InterPro" id="IPR011893">
    <property type="entry name" value="Selenoprotein_Rdx-typ"/>
</dbReference>
<evidence type="ECO:0000313" key="2">
    <source>
        <dbReference type="EMBL" id="KAF4673474.1"/>
    </source>
</evidence>
<gene>
    <name evidence="2" type="ORF">FOL47_010527</name>
</gene>
<dbReference type="Proteomes" id="UP000591131">
    <property type="component" value="Unassembled WGS sequence"/>
</dbReference>
<dbReference type="Gene3D" id="3.40.30.10">
    <property type="entry name" value="Glutaredoxin"/>
    <property type="match status" value="1"/>
</dbReference>
<reference evidence="2 3" key="1">
    <citation type="submission" date="2020-04" db="EMBL/GenBank/DDBJ databases">
        <title>Perkinsus chesapeaki whole genome sequence.</title>
        <authorList>
            <person name="Bogema D.R."/>
        </authorList>
    </citation>
    <scope>NUCLEOTIDE SEQUENCE [LARGE SCALE GENOMIC DNA]</scope>
    <source>
        <strain evidence="2">ATCC PRA-425</strain>
    </source>
</reference>